<feature type="chain" id="PRO_5040746723" evidence="1">
    <location>
        <begin position="21"/>
        <end position="311"/>
    </location>
</feature>
<protein>
    <submittedName>
        <fullName evidence="2">Type IX secretion system membrane protein PorP/SprF</fullName>
    </submittedName>
</protein>
<dbReference type="EMBL" id="JAIXNE010000006">
    <property type="protein sequence ID" value="MCA6078500.1"/>
    <property type="molecule type" value="Genomic_DNA"/>
</dbReference>
<evidence type="ECO:0000313" key="3">
    <source>
        <dbReference type="Proteomes" id="UP001139409"/>
    </source>
</evidence>
<gene>
    <name evidence="2" type="ORF">LDX50_26740</name>
</gene>
<dbReference type="Pfam" id="PF11751">
    <property type="entry name" value="PorP_SprF"/>
    <property type="match status" value="1"/>
</dbReference>
<evidence type="ECO:0000256" key="1">
    <source>
        <dbReference type="SAM" id="SignalP"/>
    </source>
</evidence>
<dbReference type="RefSeq" id="WP_225699358.1">
    <property type="nucleotide sequence ID" value="NZ_JAIXNE010000006.1"/>
</dbReference>
<feature type="signal peptide" evidence="1">
    <location>
        <begin position="1"/>
        <end position="20"/>
    </location>
</feature>
<comment type="caution">
    <text evidence="2">The sequence shown here is derived from an EMBL/GenBank/DDBJ whole genome shotgun (WGS) entry which is preliminary data.</text>
</comment>
<evidence type="ECO:0000313" key="2">
    <source>
        <dbReference type="EMBL" id="MCA6078500.1"/>
    </source>
</evidence>
<proteinExistence type="predicted"/>
<sequence>MMKRIIFLFICIGLGMQSFAQQQAMFTQYMFNPLAINPAYAGSLDALTATAIARSQWTTLNGAPQTQTLSVHGPVKYSRASFGFQMIHDEITISNHYGVYGFYSYYIPLNKTTKISFGLRAGVSHFRADMTELDVYYPEMNIVQDPAFASDMYGGWLPNVGLGVYLRSEKGFLGFSIPEMIHNTITTSVDEIQGKQERHYFLHGGYVFTLSPDLKLKPNFLVKGVEGAPIQVDLNANLLIKEVVWVGASYRWDESFAALLEIDFNRQIRLGYSYDFPGKNNLGPFQNGSHEFLISYRFIRDKGITITPRYF</sequence>
<dbReference type="AlphaFoldDB" id="A0A9X1KZN9"/>
<reference evidence="2" key="1">
    <citation type="submission" date="2021-09" db="EMBL/GenBank/DDBJ databases">
        <title>Fulvivirga sp. isolated from coastal sediment.</title>
        <authorList>
            <person name="Yu H."/>
        </authorList>
    </citation>
    <scope>NUCLEOTIDE SEQUENCE</scope>
    <source>
        <strain evidence="2">1062</strain>
    </source>
</reference>
<accession>A0A9X1KZN9</accession>
<dbReference type="Proteomes" id="UP001139409">
    <property type="component" value="Unassembled WGS sequence"/>
</dbReference>
<dbReference type="NCBIfam" id="TIGR03519">
    <property type="entry name" value="T9SS_PorP_fam"/>
    <property type="match status" value="1"/>
</dbReference>
<dbReference type="InterPro" id="IPR019861">
    <property type="entry name" value="PorP/SprF_Bacteroidetes"/>
</dbReference>
<organism evidence="2 3">
    <name type="scientific">Fulvivirga sedimenti</name>
    <dbReference type="NCBI Taxonomy" id="2879465"/>
    <lineage>
        <taxon>Bacteria</taxon>
        <taxon>Pseudomonadati</taxon>
        <taxon>Bacteroidota</taxon>
        <taxon>Cytophagia</taxon>
        <taxon>Cytophagales</taxon>
        <taxon>Fulvivirgaceae</taxon>
        <taxon>Fulvivirga</taxon>
    </lineage>
</organism>
<keyword evidence="1" id="KW-0732">Signal</keyword>
<name>A0A9X1KZN9_9BACT</name>
<keyword evidence="3" id="KW-1185">Reference proteome</keyword>